<proteinExistence type="predicted"/>
<dbReference type="EMBL" id="JARULN010000008">
    <property type="protein sequence ID" value="MDG5754389.1"/>
    <property type="molecule type" value="Genomic_DNA"/>
</dbReference>
<accession>A0ABT6H596</accession>
<evidence type="ECO:0000313" key="2">
    <source>
        <dbReference type="EMBL" id="MDG5754389.1"/>
    </source>
</evidence>
<evidence type="ECO:0000256" key="1">
    <source>
        <dbReference type="SAM" id="Phobius"/>
    </source>
</evidence>
<evidence type="ECO:0000313" key="3">
    <source>
        <dbReference type="Proteomes" id="UP001218246"/>
    </source>
</evidence>
<gene>
    <name evidence="2" type="ORF">P6P90_10445</name>
</gene>
<comment type="caution">
    <text evidence="2">The sequence shown here is derived from an EMBL/GenBank/DDBJ whole genome shotgun (WGS) entry which is preliminary data.</text>
</comment>
<keyword evidence="1" id="KW-0812">Transmembrane</keyword>
<feature type="transmembrane region" description="Helical" evidence="1">
    <location>
        <begin position="26"/>
        <end position="45"/>
    </location>
</feature>
<dbReference type="Proteomes" id="UP001218246">
    <property type="component" value="Unassembled WGS sequence"/>
</dbReference>
<keyword evidence="3" id="KW-1185">Reference proteome</keyword>
<name>A0ABT6H596_9BACI</name>
<organism evidence="2 3">
    <name type="scientific">Ectobacillus antri</name>
    <dbReference type="NCBI Taxonomy" id="2486280"/>
    <lineage>
        <taxon>Bacteria</taxon>
        <taxon>Bacillati</taxon>
        <taxon>Bacillota</taxon>
        <taxon>Bacilli</taxon>
        <taxon>Bacillales</taxon>
        <taxon>Bacillaceae</taxon>
        <taxon>Ectobacillus</taxon>
    </lineage>
</organism>
<keyword evidence="1" id="KW-0472">Membrane</keyword>
<protein>
    <recommendedName>
        <fullName evidence="4">MFS transporter</fullName>
    </recommendedName>
</protein>
<keyword evidence="1" id="KW-1133">Transmembrane helix</keyword>
<evidence type="ECO:0008006" key="4">
    <source>
        <dbReference type="Google" id="ProtNLM"/>
    </source>
</evidence>
<sequence length="85" mass="9475">MSETMEGTKASFGQLFQKFIRRVNGILNPLFMGTMVISMSASGWLKTHMSIVYIYEVAAVLLALGILTLVPFMKKRRNEATAEGM</sequence>
<dbReference type="RefSeq" id="WP_278018237.1">
    <property type="nucleotide sequence ID" value="NZ_JARRRY010000007.1"/>
</dbReference>
<reference evidence="2 3" key="1">
    <citation type="submission" date="2023-04" db="EMBL/GenBank/DDBJ databases">
        <title>Ectobacillus antri isolated from activated sludge.</title>
        <authorList>
            <person name="Yan P."/>
            <person name="Liu X."/>
        </authorList>
    </citation>
    <scope>NUCLEOTIDE SEQUENCE [LARGE SCALE GENOMIC DNA]</scope>
    <source>
        <strain evidence="2 3">C18H</strain>
    </source>
</reference>
<feature type="transmembrane region" description="Helical" evidence="1">
    <location>
        <begin position="51"/>
        <end position="70"/>
    </location>
</feature>